<feature type="transmembrane region" description="Helical" evidence="1">
    <location>
        <begin position="345"/>
        <end position="375"/>
    </location>
</feature>
<feature type="transmembrane region" description="Helical" evidence="1">
    <location>
        <begin position="419"/>
        <end position="441"/>
    </location>
</feature>
<dbReference type="EMBL" id="CP060716">
    <property type="protein sequence ID" value="QNN63681.1"/>
    <property type="molecule type" value="Genomic_DNA"/>
</dbReference>
<protein>
    <submittedName>
        <fullName evidence="2">Uncharacterized protein</fullName>
    </submittedName>
</protein>
<evidence type="ECO:0000256" key="1">
    <source>
        <dbReference type="SAM" id="Phobius"/>
    </source>
</evidence>
<feature type="transmembrane region" description="Helical" evidence="1">
    <location>
        <begin position="243"/>
        <end position="263"/>
    </location>
</feature>
<feature type="transmembrane region" description="Helical" evidence="1">
    <location>
        <begin position="202"/>
        <end position="223"/>
    </location>
</feature>
<dbReference type="KEGG" id="ldn:H9L06_05140"/>
<dbReference type="Proteomes" id="UP000515934">
    <property type="component" value="Chromosome"/>
</dbReference>
<feature type="transmembrane region" description="Helical" evidence="1">
    <location>
        <begin position="132"/>
        <end position="156"/>
    </location>
</feature>
<feature type="transmembrane region" description="Helical" evidence="1">
    <location>
        <begin position="44"/>
        <end position="60"/>
    </location>
</feature>
<reference evidence="2 3" key="1">
    <citation type="submission" date="2020-08" db="EMBL/GenBank/DDBJ databases">
        <title>Genome sequence of Leucobacter denitrificans KACC 14055T.</title>
        <authorList>
            <person name="Hyun D.-W."/>
            <person name="Bae J.-W."/>
        </authorList>
    </citation>
    <scope>NUCLEOTIDE SEQUENCE [LARGE SCALE GENOMIC DNA]</scope>
    <source>
        <strain evidence="2 3">KACC 14055</strain>
    </source>
</reference>
<feature type="transmembrane region" description="Helical" evidence="1">
    <location>
        <begin position="20"/>
        <end position="38"/>
    </location>
</feature>
<feature type="transmembrane region" description="Helical" evidence="1">
    <location>
        <begin position="270"/>
        <end position="289"/>
    </location>
</feature>
<gene>
    <name evidence="2" type="ORF">H9L06_05140</name>
</gene>
<feature type="transmembrane region" description="Helical" evidence="1">
    <location>
        <begin position="102"/>
        <end position="120"/>
    </location>
</feature>
<feature type="transmembrane region" description="Helical" evidence="1">
    <location>
        <begin position="176"/>
        <end position="197"/>
    </location>
</feature>
<dbReference type="AlphaFoldDB" id="A0A7G9S756"/>
<dbReference type="RefSeq" id="WP_187556139.1">
    <property type="nucleotide sequence ID" value="NZ_CP060716.1"/>
</dbReference>
<keyword evidence="1" id="KW-1133">Transmembrane helix</keyword>
<feature type="transmembrane region" description="Helical" evidence="1">
    <location>
        <begin position="312"/>
        <end position="333"/>
    </location>
</feature>
<sequence length="450" mass="47174">MSADSVQRPSEPPISHAARFASLATAALIVCVLVSIALPLETTVAGVAALVALVGCFLVATAKSRIVVLLLTGVGVLSAIIALTVFDARLEWDQLGRVNQDLVAMIAGGAFIRGVVPLTLTQPKPRLTGTAALLRTSFLTHFFSSVLNMVSIGIVGDRLARNGKLSRNNASLVSHSFATAALWSPFWAITALIVIYFPHLNLLPVTLTGMAGAVMILIVIALWNAARRTPQELAEPGYPLQASLLWLPLALIGCVIATHFLIPGTPVPRLVLLASIIVPLLFGTVRTGLRETLAKFARVATSGLTSSANESALFIAAGIFTVGGSMLTANLPITLAGVPPTVFSAWLLTVAIMLLSLLGVHSIVSISIAAALMLFTPGSEYLYATAMAWGWSLSGATGPLSGTIIYVSQRYSLNGRSLIAANLPVALFMVALAFPAIWIVARLSEAWGLA</sequence>
<feature type="transmembrane region" description="Helical" evidence="1">
    <location>
        <begin position="381"/>
        <end position="407"/>
    </location>
</feature>
<feature type="transmembrane region" description="Helical" evidence="1">
    <location>
        <begin position="67"/>
        <end position="90"/>
    </location>
</feature>
<keyword evidence="1" id="KW-0812">Transmembrane</keyword>
<keyword evidence="1" id="KW-0472">Membrane</keyword>
<evidence type="ECO:0000313" key="2">
    <source>
        <dbReference type="EMBL" id="QNN63681.1"/>
    </source>
</evidence>
<keyword evidence="3" id="KW-1185">Reference proteome</keyword>
<organism evidence="2 3">
    <name type="scientific">Leucobacter denitrificans</name>
    <dbReference type="NCBI Taxonomy" id="683042"/>
    <lineage>
        <taxon>Bacteria</taxon>
        <taxon>Bacillati</taxon>
        <taxon>Actinomycetota</taxon>
        <taxon>Actinomycetes</taxon>
        <taxon>Micrococcales</taxon>
        <taxon>Microbacteriaceae</taxon>
        <taxon>Leucobacter</taxon>
    </lineage>
</organism>
<evidence type="ECO:0000313" key="3">
    <source>
        <dbReference type="Proteomes" id="UP000515934"/>
    </source>
</evidence>
<proteinExistence type="predicted"/>
<name>A0A7G9S756_9MICO</name>
<accession>A0A7G9S756</accession>